<gene>
    <name evidence="8" type="ORF">XF10B_40650</name>
    <name evidence="6" type="ORF">XF1B_41820</name>
    <name evidence="7" type="ORF">XF4B_40960</name>
</gene>
<dbReference type="AlphaFoldDB" id="A0A809X5N5"/>
<accession>A0A809X5N5</accession>
<organism evidence="6">
    <name type="scientific">Bradyrhizobium diazoefficiens</name>
    <dbReference type="NCBI Taxonomy" id="1355477"/>
    <lineage>
        <taxon>Bacteria</taxon>
        <taxon>Pseudomonadati</taxon>
        <taxon>Pseudomonadota</taxon>
        <taxon>Alphaproteobacteria</taxon>
        <taxon>Hyphomicrobiales</taxon>
        <taxon>Nitrobacteraceae</taxon>
        <taxon>Bradyrhizobium</taxon>
    </lineage>
</organism>
<evidence type="ECO:0000313" key="8">
    <source>
        <dbReference type="EMBL" id="BCE91267.1"/>
    </source>
</evidence>
<feature type="domain" description="Tyr recombinase" evidence="5">
    <location>
        <begin position="58"/>
        <end position="243"/>
    </location>
</feature>
<name>A0A809X5N5_9BRAD</name>
<dbReference type="GO" id="GO:0015074">
    <property type="term" value="P:DNA integration"/>
    <property type="evidence" value="ECO:0007669"/>
    <property type="project" value="UniProtKB-KW"/>
</dbReference>
<reference evidence="7" key="3">
    <citation type="submission" date="2020-05" db="EMBL/GenBank/DDBJ databases">
        <title>Complete genome sequence of Bradyrhizobium diazoefficiens XF4 isolated from soybean nodule.</title>
        <authorList>
            <person name="Noda R."/>
            <person name="Kakizaki K."/>
            <person name="Minamisawa K."/>
        </authorList>
    </citation>
    <scope>NUCLEOTIDE SEQUENCE</scope>
    <source>
        <strain evidence="7">XF4</strain>
    </source>
</reference>
<dbReference type="EMBL" id="AP023099">
    <property type="protein sequence ID" value="BCE91267.1"/>
    <property type="molecule type" value="Genomic_DNA"/>
</dbReference>
<dbReference type="InterPro" id="IPR011010">
    <property type="entry name" value="DNA_brk_join_enz"/>
</dbReference>
<dbReference type="PANTHER" id="PTHR30349">
    <property type="entry name" value="PHAGE INTEGRASE-RELATED"/>
    <property type="match status" value="1"/>
</dbReference>
<evidence type="ECO:0000256" key="1">
    <source>
        <dbReference type="ARBA" id="ARBA00008857"/>
    </source>
</evidence>
<dbReference type="PANTHER" id="PTHR30349:SF41">
    <property type="entry name" value="INTEGRASE_RECOMBINASE PROTEIN MJ0367-RELATED"/>
    <property type="match status" value="1"/>
</dbReference>
<keyword evidence="4" id="KW-0233">DNA recombination</keyword>
<dbReference type="PROSITE" id="PS51898">
    <property type="entry name" value="TYR_RECOMBINASE"/>
    <property type="match status" value="1"/>
</dbReference>
<dbReference type="EMBL" id="AP023091">
    <property type="protein sequence ID" value="BCE21501.1"/>
    <property type="molecule type" value="Genomic_DNA"/>
</dbReference>
<evidence type="ECO:0000256" key="2">
    <source>
        <dbReference type="ARBA" id="ARBA00022908"/>
    </source>
</evidence>
<evidence type="ECO:0000313" key="6">
    <source>
        <dbReference type="EMBL" id="BCE21501.1"/>
    </source>
</evidence>
<dbReference type="GO" id="GO:0006310">
    <property type="term" value="P:DNA recombination"/>
    <property type="evidence" value="ECO:0007669"/>
    <property type="project" value="UniProtKB-KW"/>
</dbReference>
<proteinExistence type="inferred from homology"/>
<dbReference type="SUPFAM" id="SSF56349">
    <property type="entry name" value="DNA breaking-rejoining enzymes"/>
    <property type="match status" value="1"/>
</dbReference>
<dbReference type="InterPro" id="IPR013762">
    <property type="entry name" value="Integrase-like_cat_sf"/>
</dbReference>
<reference evidence="8" key="2">
    <citation type="submission" date="2020-05" db="EMBL/GenBank/DDBJ databases">
        <title>Complete genome sequence of Bradyrhizobium diazoefficiens XF10 isolated from soybean nodule.</title>
        <authorList>
            <person name="Noda R."/>
            <person name="Kakizaki K."/>
            <person name="Minamisawa K."/>
        </authorList>
    </citation>
    <scope>NUCLEOTIDE SEQUENCE</scope>
    <source>
        <strain evidence="8">XF10</strain>
    </source>
</reference>
<keyword evidence="3" id="KW-0238">DNA-binding</keyword>
<comment type="similarity">
    <text evidence="1">Belongs to the 'phage' integrase family.</text>
</comment>
<dbReference type="Pfam" id="PF00589">
    <property type="entry name" value="Phage_integrase"/>
    <property type="match status" value="1"/>
</dbReference>
<sequence length="257" mass="29232">MKAGQYVTELLTVSGLARRTIRRHLSSLSNLWLWVESKGAKLENVWHGHRLGKKKRGTERKGLSDEKVIKLLNGRSRSKLYGPLLCDLTRLALLHGARLEELCALKKADVTEREDGYWFVIGEGKTEAAQREIPVHPTAAKIIERRLKGEDEWLFEGLTPGGPDEKRSWYVSKAFGRFRAQDDVKVDGRLEDFHALRNTFIELMEGLEVAESTVKLLVGHKRTSMTYGHYSKGQRVNLREAIKKVDYGVEIMGSMES</sequence>
<reference evidence="6" key="1">
    <citation type="submission" date="2020-05" db="EMBL/GenBank/DDBJ databases">
        <title>Complete genome sequence of Bradyrhizobium diazoefficiens XF1 isolated from soybean nodule.</title>
        <authorList>
            <person name="Noda R."/>
            <person name="Kakizaki K."/>
            <person name="Minamisawa K."/>
        </authorList>
    </citation>
    <scope>NUCLEOTIDE SEQUENCE</scope>
    <source>
        <strain evidence="6">XF1</strain>
    </source>
</reference>
<dbReference type="EMBL" id="AP023094">
    <property type="protein sequence ID" value="BCE47747.1"/>
    <property type="molecule type" value="Genomic_DNA"/>
</dbReference>
<dbReference type="InterPro" id="IPR050090">
    <property type="entry name" value="Tyrosine_recombinase_XerCD"/>
</dbReference>
<dbReference type="Gene3D" id="1.10.443.10">
    <property type="entry name" value="Intergrase catalytic core"/>
    <property type="match status" value="1"/>
</dbReference>
<evidence type="ECO:0000256" key="4">
    <source>
        <dbReference type="ARBA" id="ARBA00023172"/>
    </source>
</evidence>
<evidence type="ECO:0000259" key="5">
    <source>
        <dbReference type="PROSITE" id="PS51898"/>
    </source>
</evidence>
<protein>
    <recommendedName>
        <fullName evidence="5">Tyr recombinase domain-containing protein</fullName>
    </recommendedName>
</protein>
<keyword evidence="2" id="KW-0229">DNA integration</keyword>
<dbReference type="InterPro" id="IPR002104">
    <property type="entry name" value="Integrase_catalytic"/>
</dbReference>
<dbReference type="GO" id="GO:0003677">
    <property type="term" value="F:DNA binding"/>
    <property type="evidence" value="ECO:0007669"/>
    <property type="project" value="UniProtKB-KW"/>
</dbReference>
<evidence type="ECO:0000256" key="3">
    <source>
        <dbReference type="ARBA" id="ARBA00023125"/>
    </source>
</evidence>
<evidence type="ECO:0000313" key="7">
    <source>
        <dbReference type="EMBL" id="BCE47747.1"/>
    </source>
</evidence>